<dbReference type="InterPro" id="IPR001138">
    <property type="entry name" value="Zn2Cys6_DnaBD"/>
</dbReference>
<dbReference type="PANTHER" id="PTHR47782:SF12">
    <property type="entry name" value="ZN(II)2CYS6 TRANSCRIPTION FACTOR (EUROFUNG)"/>
    <property type="match status" value="1"/>
</dbReference>
<dbReference type="SUPFAM" id="SSF57701">
    <property type="entry name" value="Zn2/Cys6 DNA-binding domain"/>
    <property type="match status" value="1"/>
</dbReference>
<dbReference type="Gene3D" id="4.10.240.10">
    <property type="entry name" value="Zn(2)-C6 fungal-type DNA-binding domain"/>
    <property type="match status" value="1"/>
</dbReference>
<evidence type="ECO:0000256" key="6">
    <source>
        <dbReference type="ARBA" id="ARBA00023163"/>
    </source>
</evidence>
<keyword evidence="6" id="KW-0804">Transcription</keyword>
<keyword evidence="5" id="KW-0238">DNA-binding</keyword>
<dbReference type="InterPro" id="IPR007219">
    <property type="entry name" value="XnlR_reg_dom"/>
</dbReference>
<dbReference type="EMBL" id="JARVKF010000268">
    <property type="protein sequence ID" value="KAK9420005.1"/>
    <property type="molecule type" value="Genomic_DNA"/>
</dbReference>
<sequence>MVARSLKCSMADVQNVYESRASAIPNGSFITTIGGFHRNKFLEGRLPTSTELDDALPNHPVFVSYGFSGPGAINSLVRAFFEALKDSPFINVDGNIALGTDNGKAWLALRQQLTLEGRKRSVSDAMAYAASLGVTTHLDHGAFPATGTSADGAANEDLDSMHLSWLSVYDDSEGTIRLRINFLHIDDTIDVPTDQQRLLNTFKFFSNDMVRTGSIGEFVTADYTGGMVFEEAARRIARAGWRLELHSLTDTDFQTQIQAFDNVSSNIMQDYLERPKKLGVGVNLTGWQYLAGTGPNAGPPFKSIVDKGLDYPEQREHLPRPRSAMTPAVALPFDPVSNSEDEPPAKRLKTQACARCRRRKQKCDDQRPCANCQRSGEDCVEVVTRFAYNGNGYGSKFHDGQSCLTSTRVIGTPMPLAWTADLPSLEERVARLERAQFSETSHSGPSENGLTNGQQPENGHASSGSVEDAVRIPRPTVRPEWTGSLNRSSPAIGLLATFARSDGDYGGTVPLRSPISARDGSSQAQLGRKGDPEDPYGIPVIDRFSEDLLFDIYNKKIHSRYPFLRLRHLRDPLKRPNDDWVGYFLNMIYSISLLVGKNTDLRIPQEKHMAYHRLAVTRFLSHVFAQPDRLLHIQAYLLLAMHALYSPSTERIISIASATMRYCVMAQLHLADAEPETVDAETKVQVQIRRRVFWSAYALDRVVCTMFDLPFSIPDYQITVKVYANIDDSDLDARCGASFPNDPASQQSHTNVSAALHVVFCRQIQSEILNTTLHRDFAKELESQLNWRLRILEKLDRWKSLCHRYTDPRSRPDIGTDSEATKSEWLHMLYRPNKKNVDGPAGDWTVRSCVQACLIFRKFQKTTATMSEAWLAMIAQFKSGVALLYCLFATPPDVKSPTYKESDVSEAVRACSIILSLLAERWPQSSCLRDTFDILAREIPTTDTIASSHILAHRRIRQESASALLANLPQLELIIVHRDTIRMIKEIATGERPTLSGHKTSPKNDVEVDGIHQGQDNDASSLHTTMTGDIFQPMTPHFWMPELNEPDSANFDYANLGFPGIFDDGSF</sequence>
<keyword evidence="2" id="KW-0479">Metal-binding</keyword>
<evidence type="ECO:0000256" key="8">
    <source>
        <dbReference type="SAM" id="MobiDB-lite"/>
    </source>
</evidence>
<evidence type="ECO:0000256" key="4">
    <source>
        <dbReference type="ARBA" id="ARBA00023015"/>
    </source>
</evidence>
<dbReference type="PROSITE" id="PS50048">
    <property type="entry name" value="ZN2_CY6_FUNGAL_2"/>
    <property type="match status" value="1"/>
</dbReference>
<dbReference type="Proteomes" id="UP001408356">
    <property type="component" value="Unassembled WGS sequence"/>
</dbReference>
<reference evidence="10 11" key="1">
    <citation type="journal article" date="2024" name="J. Plant Pathol.">
        <title>Sequence and assembly of the genome of Seiridium unicorne, isolate CBS 538.82, causal agent of cypress canker disease.</title>
        <authorList>
            <person name="Scali E."/>
            <person name="Rocca G.D."/>
            <person name="Danti R."/>
            <person name="Garbelotto M."/>
            <person name="Barberini S."/>
            <person name="Baroncelli R."/>
            <person name="Emiliani G."/>
        </authorList>
    </citation>
    <scope>NUCLEOTIDE SEQUENCE [LARGE SCALE GENOMIC DNA]</scope>
    <source>
        <strain evidence="10 11">BM-138-508</strain>
    </source>
</reference>
<feature type="domain" description="Zn(2)-C6 fungal-type" evidence="9">
    <location>
        <begin position="352"/>
        <end position="381"/>
    </location>
</feature>
<dbReference type="SMART" id="SM00906">
    <property type="entry name" value="Fungal_trans"/>
    <property type="match status" value="1"/>
</dbReference>
<evidence type="ECO:0000259" key="9">
    <source>
        <dbReference type="PROSITE" id="PS50048"/>
    </source>
</evidence>
<dbReference type="Gene3D" id="3.20.20.140">
    <property type="entry name" value="Metal-dependent hydrolases"/>
    <property type="match status" value="1"/>
</dbReference>
<protein>
    <recommendedName>
        <fullName evidence="9">Zn(2)-C6 fungal-type domain-containing protein</fullName>
    </recommendedName>
</protein>
<evidence type="ECO:0000256" key="1">
    <source>
        <dbReference type="ARBA" id="ARBA00004123"/>
    </source>
</evidence>
<feature type="region of interest" description="Disordered" evidence="8">
    <location>
        <begin position="436"/>
        <end position="472"/>
    </location>
</feature>
<feature type="region of interest" description="Disordered" evidence="8">
    <location>
        <begin position="509"/>
        <end position="534"/>
    </location>
</feature>
<evidence type="ECO:0000313" key="11">
    <source>
        <dbReference type="Proteomes" id="UP001408356"/>
    </source>
</evidence>
<proteinExistence type="predicted"/>
<dbReference type="InterPro" id="IPR052202">
    <property type="entry name" value="Yeast_MetPath_Reg"/>
</dbReference>
<comment type="subcellular location">
    <subcellularLocation>
        <location evidence="1">Nucleus</location>
    </subcellularLocation>
</comment>
<keyword evidence="4" id="KW-0805">Transcription regulation</keyword>
<dbReference type="CDD" id="cd00067">
    <property type="entry name" value="GAL4"/>
    <property type="match status" value="1"/>
</dbReference>
<dbReference type="CDD" id="cd12148">
    <property type="entry name" value="fungal_TF_MHR"/>
    <property type="match status" value="1"/>
</dbReference>
<organism evidence="10 11">
    <name type="scientific">Seiridium unicorne</name>
    <dbReference type="NCBI Taxonomy" id="138068"/>
    <lineage>
        <taxon>Eukaryota</taxon>
        <taxon>Fungi</taxon>
        <taxon>Dikarya</taxon>
        <taxon>Ascomycota</taxon>
        <taxon>Pezizomycotina</taxon>
        <taxon>Sordariomycetes</taxon>
        <taxon>Xylariomycetidae</taxon>
        <taxon>Amphisphaeriales</taxon>
        <taxon>Sporocadaceae</taxon>
        <taxon>Seiridium</taxon>
    </lineage>
</organism>
<dbReference type="Gene3D" id="3.10.310.70">
    <property type="match status" value="1"/>
</dbReference>
<keyword evidence="11" id="KW-1185">Reference proteome</keyword>
<evidence type="ECO:0000256" key="5">
    <source>
        <dbReference type="ARBA" id="ARBA00023125"/>
    </source>
</evidence>
<dbReference type="InterPro" id="IPR036864">
    <property type="entry name" value="Zn2-C6_fun-type_DNA-bd_sf"/>
</dbReference>
<name>A0ABR2UZ87_9PEZI</name>
<dbReference type="PROSITE" id="PS00463">
    <property type="entry name" value="ZN2_CY6_FUNGAL_1"/>
    <property type="match status" value="1"/>
</dbReference>
<accession>A0ABR2UZ87</accession>
<evidence type="ECO:0000256" key="2">
    <source>
        <dbReference type="ARBA" id="ARBA00022723"/>
    </source>
</evidence>
<comment type="caution">
    <text evidence="10">The sequence shown here is derived from an EMBL/GenBank/DDBJ whole genome shotgun (WGS) entry which is preliminary data.</text>
</comment>
<evidence type="ECO:0000313" key="10">
    <source>
        <dbReference type="EMBL" id="KAK9420005.1"/>
    </source>
</evidence>
<keyword evidence="7" id="KW-0539">Nucleus</keyword>
<dbReference type="SMART" id="SM00066">
    <property type="entry name" value="GAL4"/>
    <property type="match status" value="1"/>
</dbReference>
<gene>
    <name evidence="10" type="ORF">SUNI508_06764</name>
</gene>
<keyword evidence="3" id="KW-0862">Zinc</keyword>
<dbReference type="Pfam" id="PF04082">
    <property type="entry name" value="Fungal_trans"/>
    <property type="match status" value="1"/>
</dbReference>
<evidence type="ECO:0000256" key="7">
    <source>
        <dbReference type="ARBA" id="ARBA00023242"/>
    </source>
</evidence>
<feature type="compositionally biased region" description="Polar residues" evidence="8">
    <location>
        <begin position="437"/>
        <end position="465"/>
    </location>
</feature>
<dbReference type="Pfam" id="PF00172">
    <property type="entry name" value="Zn_clus"/>
    <property type="match status" value="1"/>
</dbReference>
<dbReference type="PANTHER" id="PTHR47782">
    <property type="entry name" value="ZN(II)2CYS6 TRANSCRIPTION FACTOR (EUROFUNG)-RELATED"/>
    <property type="match status" value="1"/>
</dbReference>
<evidence type="ECO:0000256" key="3">
    <source>
        <dbReference type="ARBA" id="ARBA00022833"/>
    </source>
</evidence>